<evidence type="ECO:0000256" key="8">
    <source>
        <dbReference type="ARBA" id="ARBA00038271"/>
    </source>
</evidence>
<dbReference type="GO" id="GO:0005737">
    <property type="term" value="C:cytoplasm"/>
    <property type="evidence" value="ECO:0007669"/>
    <property type="project" value="TreeGrafter"/>
</dbReference>
<gene>
    <name evidence="14" type="ORF">DL89DRAFT_210560</name>
</gene>
<sequence>DFEFIRTLARGQFGIVDIVRNKHNKGVYAMKTLSKHALLTQREQAAFLEERDVLVLGKHSPWIPDLYAAFQDKESLYLVMEFVAGGDLFSMLDRCDNAVVDEDAARFYAAELVLAIEDLHKLGYVHRDCKPQNTLLDERGHVKLADFGSCARIDATGAHEAKMSVPVGTCDYIAPESLQAREHGGGAVASGACDWWALGTVLYEMLYGDPPFYSDSVPETYAKIMACETNLAFDESAQVSDAARDLMRRLLCRPETRLGNAGAQEIKSHAFFASIDWDNIRQQDAPFVPHISAPDDTSNFSVGDEDDQ</sequence>
<keyword evidence="4" id="KW-0808">Transferase</keyword>
<dbReference type="SUPFAM" id="SSF56112">
    <property type="entry name" value="Protein kinase-like (PK-like)"/>
    <property type="match status" value="1"/>
</dbReference>
<evidence type="ECO:0000256" key="10">
    <source>
        <dbReference type="ARBA" id="ARBA00048679"/>
    </source>
</evidence>
<dbReference type="Pfam" id="PF00069">
    <property type="entry name" value="Pkinase"/>
    <property type="match status" value="1"/>
</dbReference>
<evidence type="ECO:0000256" key="11">
    <source>
        <dbReference type="SAM" id="MobiDB-lite"/>
    </source>
</evidence>
<dbReference type="InterPro" id="IPR011009">
    <property type="entry name" value="Kinase-like_dom_sf"/>
</dbReference>
<dbReference type="RefSeq" id="XP_040744852.1">
    <property type="nucleotide sequence ID" value="XM_040884187.1"/>
</dbReference>
<dbReference type="STRING" id="61395.A0A1Y1WCQ4"/>
<dbReference type="InterPro" id="IPR050839">
    <property type="entry name" value="Rho-assoc_Ser/Thr_Kinase"/>
</dbReference>
<accession>A0A1Y1WCQ4</accession>
<feature type="non-terminal residue" evidence="14">
    <location>
        <position position="1"/>
    </location>
</feature>
<evidence type="ECO:0000256" key="3">
    <source>
        <dbReference type="ARBA" id="ARBA00022553"/>
    </source>
</evidence>
<dbReference type="InterPro" id="IPR000719">
    <property type="entry name" value="Prot_kinase_dom"/>
</dbReference>
<dbReference type="EMBL" id="MCFD01000004">
    <property type="protein sequence ID" value="ORX71337.1"/>
    <property type="molecule type" value="Genomic_DNA"/>
</dbReference>
<comment type="caution">
    <text evidence="14">The sequence shown here is derived from an EMBL/GenBank/DDBJ whole genome shotgun (WGS) entry which is preliminary data.</text>
</comment>
<dbReference type="GO" id="GO:0031032">
    <property type="term" value="P:actomyosin structure organization"/>
    <property type="evidence" value="ECO:0007669"/>
    <property type="project" value="TreeGrafter"/>
</dbReference>
<evidence type="ECO:0000313" key="14">
    <source>
        <dbReference type="EMBL" id="ORX71337.1"/>
    </source>
</evidence>
<evidence type="ECO:0000256" key="5">
    <source>
        <dbReference type="ARBA" id="ARBA00022741"/>
    </source>
</evidence>
<dbReference type="Gene3D" id="3.30.200.20">
    <property type="entry name" value="Phosphorylase Kinase, domain 1"/>
    <property type="match status" value="1"/>
</dbReference>
<comment type="catalytic activity">
    <reaction evidence="10">
        <text>L-seryl-[protein] + ATP = O-phospho-L-seryl-[protein] + ADP + H(+)</text>
        <dbReference type="Rhea" id="RHEA:17989"/>
        <dbReference type="Rhea" id="RHEA-COMP:9863"/>
        <dbReference type="Rhea" id="RHEA-COMP:11604"/>
        <dbReference type="ChEBI" id="CHEBI:15378"/>
        <dbReference type="ChEBI" id="CHEBI:29999"/>
        <dbReference type="ChEBI" id="CHEBI:30616"/>
        <dbReference type="ChEBI" id="CHEBI:83421"/>
        <dbReference type="ChEBI" id="CHEBI:456216"/>
        <dbReference type="EC" id="2.7.11.1"/>
    </reaction>
</comment>
<keyword evidence="5" id="KW-0547">Nucleotide-binding</keyword>
<proteinExistence type="inferred from homology"/>
<comment type="similarity">
    <text evidence="8">Belongs to the protein kinase superfamily. STE Ser/Thr protein kinase family. COT1 subfamily.</text>
</comment>
<dbReference type="Proteomes" id="UP000193922">
    <property type="component" value="Unassembled WGS sequence"/>
</dbReference>
<dbReference type="PROSITE" id="PS51285">
    <property type="entry name" value="AGC_KINASE_CTER"/>
    <property type="match status" value="1"/>
</dbReference>
<feature type="domain" description="AGC-kinase C-terminal" evidence="13">
    <location>
        <begin position="273"/>
        <end position="308"/>
    </location>
</feature>
<feature type="domain" description="Protein kinase" evidence="12">
    <location>
        <begin position="2"/>
        <end position="272"/>
    </location>
</feature>
<dbReference type="PANTHER" id="PTHR22988">
    <property type="entry name" value="MYOTONIC DYSTROPHY S/T KINASE-RELATED"/>
    <property type="match status" value="1"/>
</dbReference>
<dbReference type="OrthoDB" id="3638488at2759"/>
<keyword evidence="3" id="KW-0597">Phosphoprotein</keyword>
<feature type="region of interest" description="Disordered" evidence="11">
    <location>
        <begin position="287"/>
        <end position="308"/>
    </location>
</feature>
<dbReference type="GO" id="GO:0004674">
    <property type="term" value="F:protein serine/threonine kinase activity"/>
    <property type="evidence" value="ECO:0007669"/>
    <property type="project" value="UniProtKB-KW"/>
</dbReference>
<evidence type="ECO:0000313" key="15">
    <source>
        <dbReference type="Proteomes" id="UP000193922"/>
    </source>
</evidence>
<comment type="catalytic activity">
    <reaction evidence="9">
        <text>L-threonyl-[protein] + ATP = O-phospho-L-threonyl-[protein] + ADP + H(+)</text>
        <dbReference type="Rhea" id="RHEA:46608"/>
        <dbReference type="Rhea" id="RHEA-COMP:11060"/>
        <dbReference type="Rhea" id="RHEA-COMP:11605"/>
        <dbReference type="ChEBI" id="CHEBI:15378"/>
        <dbReference type="ChEBI" id="CHEBI:30013"/>
        <dbReference type="ChEBI" id="CHEBI:30616"/>
        <dbReference type="ChEBI" id="CHEBI:61977"/>
        <dbReference type="ChEBI" id="CHEBI:456216"/>
        <dbReference type="EC" id="2.7.11.1"/>
    </reaction>
</comment>
<evidence type="ECO:0000256" key="4">
    <source>
        <dbReference type="ARBA" id="ARBA00022679"/>
    </source>
</evidence>
<reference evidence="14 15" key="1">
    <citation type="submission" date="2016-07" db="EMBL/GenBank/DDBJ databases">
        <title>Pervasive Adenine N6-methylation of Active Genes in Fungi.</title>
        <authorList>
            <consortium name="DOE Joint Genome Institute"/>
            <person name="Mondo S.J."/>
            <person name="Dannebaum R.O."/>
            <person name="Kuo R.C."/>
            <person name="Labutti K."/>
            <person name="Haridas S."/>
            <person name="Kuo A."/>
            <person name="Salamov A."/>
            <person name="Ahrendt S.R."/>
            <person name="Lipzen A."/>
            <person name="Sullivan W."/>
            <person name="Andreopoulos W.B."/>
            <person name="Clum A."/>
            <person name="Lindquist E."/>
            <person name="Daum C."/>
            <person name="Ramamoorthy G.K."/>
            <person name="Gryganskyi A."/>
            <person name="Culley D."/>
            <person name="Magnuson J.K."/>
            <person name="James T.Y."/>
            <person name="O'Malley M.A."/>
            <person name="Stajich J.E."/>
            <person name="Spatafora J.W."/>
            <person name="Visel A."/>
            <person name="Grigoriev I.V."/>
        </authorList>
    </citation>
    <scope>NUCLEOTIDE SEQUENCE [LARGE SCALE GENOMIC DNA]</scope>
    <source>
        <strain evidence="14 15">ATCC 12442</strain>
    </source>
</reference>
<dbReference type="PANTHER" id="PTHR22988:SF71">
    <property type="entry name" value="CITRON RHO-INTERACTING KINASE"/>
    <property type="match status" value="1"/>
</dbReference>
<dbReference type="FunFam" id="1.10.510.10:FF:000751">
    <property type="entry name" value="Non-specific serine/threonine protein kinase"/>
    <property type="match status" value="1"/>
</dbReference>
<feature type="non-terminal residue" evidence="14">
    <location>
        <position position="308"/>
    </location>
</feature>
<dbReference type="Gene3D" id="1.10.510.10">
    <property type="entry name" value="Transferase(Phosphotransferase) domain 1"/>
    <property type="match status" value="1"/>
</dbReference>
<dbReference type="PROSITE" id="PS50011">
    <property type="entry name" value="PROTEIN_KINASE_DOM"/>
    <property type="match status" value="1"/>
</dbReference>
<dbReference type="PIRSF" id="PIRSF000654">
    <property type="entry name" value="Integrin-linked_kinase"/>
    <property type="match status" value="1"/>
</dbReference>
<dbReference type="InterPro" id="IPR000961">
    <property type="entry name" value="AGC-kinase_C"/>
</dbReference>
<evidence type="ECO:0000256" key="2">
    <source>
        <dbReference type="ARBA" id="ARBA00022527"/>
    </source>
</evidence>
<dbReference type="AlphaFoldDB" id="A0A1Y1WCQ4"/>
<evidence type="ECO:0000256" key="9">
    <source>
        <dbReference type="ARBA" id="ARBA00047899"/>
    </source>
</evidence>
<organism evidence="14 15">
    <name type="scientific">Linderina pennispora</name>
    <dbReference type="NCBI Taxonomy" id="61395"/>
    <lineage>
        <taxon>Eukaryota</taxon>
        <taxon>Fungi</taxon>
        <taxon>Fungi incertae sedis</taxon>
        <taxon>Zoopagomycota</taxon>
        <taxon>Kickxellomycotina</taxon>
        <taxon>Kickxellomycetes</taxon>
        <taxon>Kickxellales</taxon>
        <taxon>Kickxellaceae</taxon>
        <taxon>Linderina</taxon>
    </lineage>
</organism>
<evidence type="ECO:0000256" key="1">
    <source>
        <dbReference type="ARBA" id="ARBA00012513"/>
    </source>
</evidence>
<dbReference type="GO" id="GO:0005856">
    <property type="term" value="C:cytoskeleton"/>
    <property type="evidence" value="ECO:0007669"/>
    <property type="project" value="TreeGrafter"/>
</dbReference>
<evidence type="ECO:0000256" key="7">
    <source>
        <dbReference type="ARBA" id="ARBA00022840"/>
    </source>
</evidence>
<evidence type="ECO:0000259" key="13">
    <source>
        <dbReference type="PROSITE" id="PS51285"/>
    </source>
</evidence>
<keyword evidence="6 14" id="KW-0418">Kinase</keyword>
<keyword evidence="7" id="KW-0067">ATP-binding</keyword>
<keyword evidence="15" id="KW-1185">Reference proteome</keyword>
<evidence type="ECO:0000256" key="6">
    <source>
        <dbReference type="ARBA" id="ARBA00022777"/>
    </source>
</evidence>
<dbReference type="GeneID" id="63800835"/>
<keyword evidence="2" id="KW-0723">Serine/threonine-protein kinase</keyword>
<dbReference type="GO" id="GO:0005524">
    <property type="term" value="F:ATP binding"/>
    <property type="evidence" value="ECO:0007669"/>
    <property type="project" value="UniProtKB-KW"/>
</dbReference>
<evidence type="ECO:0000259" key="12">
    <source>
        <dbReference type="PROSITE" id="PS50011"/>
    </source>
</evidence>
<dbReference type="EC" id="2.7.11.1" evidence="1"/>
<name>A0A1Y1WCQ4_9FUNG</name>
<protein>
    <recommendedName>
        <fullName evidence="1">non-specific serine/threonine protein kinase</fullName>
        <ecNumber evidence="1">2.7.11.1</ecNumber>
    </recommendedName>
</protein>